<name>X1JIT2_9ZZZZ</name>
<accession>X1JIT2</accession>
<comment type="caution">
    <text evidence="1">The sequence shown here is derived from an EMBL/GenBank/DDBJ whole genome shotgun (WGS) entry which is preliminary data.</text>
</comment>
<sequence length="92" mass="10041">MTGDEAERPVAGAMTGTVDGTFAHQLARLFLRLRLANMARLSENNDSGGMGSSLYRPFPPEHFNALRRKATQAIVRLKAATEGKPPDMELVD</sequence>
<dbReference type="AlphaFoldDB" id="X1JIT2"/>
<gene>
    <name evidence="1" type="ORF">S03H2_43349</name>
</gene>
<organism evidence="1">
    <name type="scientific">marine sediment metagenome</name>
    <dbReference type="NCBI Taxonomy" id="412755"/>
    <lineage>
        <taxon>unclassified sequences</taxon>
        <taxon>metagenomes</taxon>
        <taxon>ecological metagenomes</taxon>
    </lineage>
</organism>
<dbReference type="EMBL" id="BARU01027035">
    <property type="protein sequence ID" value="GAH69648.1"/>
    <property type="molecule type" value="Genomic_DNA"/>
</dbReference>
<proteinExistence type="predicted"/>
<protein>
    <submittedName>
        <fullName evidence="1">Uncharacterized protein</fullName>
    </submittedName>
</protein>
<evidence type="ECO:0000313" key="1">
    <source>
        <dbReference type="EMBL" id="GAH69648.1"/>
    </source>
</evidence>
<reference evidence="1" key="1">
    <citation type="journal article" date="2014" name="Front. Microbiol.">
        <title>High frequency of phylogenetically diverse reductive dehalogenase-homologous genes in deep subseafloor sedimentary metagenomes.</title>
        <authorList>
            <person name="Kawai M."/>
            <person name="Futagami T."/>
            <person name="Toyoda A."/>
            <person name="Takaki Y."/>
            <person name="Nishi S."/>
            <person name="Hori S."/>
            <person name="Arai W."/>
            <person name="Tsubouchi T."/>
            <person name="Morono Y."/>
            <person name="Uchiyama I."/>
            <person name="Ito T."/>
            <person name="Fujiyama A."/>
            <person name="Inagaki F."/>
            <person name="Takami H."/>
        </authorList>
    </citation>
    <scope>NUCLEOTIDE SEQUENCE</scope>
    <source>
        <strain evidence="1">Expedition CK06-06</strain>
    </source>
</reference>